<keyword evidence="4" id="KW-1185">Reference proteome</keyword>
<reference evidence="3" key="1">
    <citation type="submission" date="2021-01" db="EMBL/GenBank/DDBJ databases">
        <title>Deciphering the adaptive evolutionary patterns associated with biogeogrpahic diversity in the finger millet blast pathogen Magnaporthe oryzae in Eastern Africa.</title>
        <authorList>
            <person name="Onyema G."/>
            <person name="Shittu T.A."/>
            <person name="Dodsworth S."/>
            <person name="Devilliers S."/>
            <person name="Muthumeenakshi S."/>
            <person name="Sreenivasaprasad S."/>
        </authorList>
    </citation>
    <scope>NUCLEOTIDE SEQUENCE</scope>
    <source>
        <strain evidence="3">D15/s37</strain>
    </source>
</reference>
<dbReference type="InterPro" id="IPR002190">
    <property type="entry name" value="MHD_dom"/>
</dbReference>
<comment type="caution">
    <text evidence="3">The sequence shown here is derived from an EMBL/GenBank/DDBJ whole genome shotgun (WGS) entry which is preliminary data.</text>
</comment>
<dbReference type="InterPro" id="IPR041899">
    <property type="entry name" value="MAGE_WH2"/>
</dbReference>
<dbReference type="Gene3D" id="1.10.10.1200">
    <property type="entry name" value="MAGE homology domain, winged helix WH1 motif"/>
    <property type="match status" value="1"/>
</dbReference>
<dbReference type="InterPro" id="IPR037445">
    <property type="entry name" value="MAGE"/>
</dbReference>
<dbReference type="SMART" id="SM01373">
    <property type="entry name" value="MAGE"/>
    <property type="match status" value="1"/>
</dbReference>
<dbReference type="Proteomes" id="UP001059893">
    <property type="component" value="Unassembled WGS sequence"/>
</dbReference>
<dbReference type="InterPro" id="IPR041898">
    <property type="entry name" value="MAGE_WH1"/>
</dbReference>
<accession>A0ABQ8N6T2</accession>
<evidence type="ECO:0000256" key="1">
    <source>
        <dbReference type="SAM" id="MobiDB-lite"/>
    </source>
</evidence>
<evidence type="ECO:0000259" key="2">
    <source>
        <dbReference type="PROSITE" id="PS50838"/>
    </source>
</evidence>
<name>A0ABQ8N6T2_PYRGI</name>
<feature type="region of interest" description="Disordered" evidence="1">
    <location>
        <begin position="292"/>
        <end position="318"/>
    </location>
</feature>
<sequence length="318" mass="35678">MPTLPRRRRPADEEVDDQDDRPTQRRRRAGDEDSEGASEEAGGAEGDGSIETQLIKKLVRYALACEYSRTPIRREGIRDKVLGAHGRSFRHVFDGAQKQLRAVFGMEMVELPVRDKTTLSVEEQRKAAKSQSKGSSSSNTYILVTTLPEDYRTAAIVAPSRIPTAEKEAAYVGLYSMIVTIIQLNRGELSDPKLKRYLQRLNAETNTPVEKTDLLLQRLIRQNYIVKTVERNAQGDDDAITWRVGPRAKQELTDEAMASIVRDVYGEAYDQELEAKLQASLKIRERKPVNGIIEADQGEAVDADADADENEDDAEEED</sequence>
<feature type="compositionally biased region" description="Acidic residues" evidence="1">
    <location>
        <begin position="296"/>
        <end position="318"/>
    </location>
</feature>
<dbReference type="PROSITE" id="PS50838">
    <property type="entry name" value="MAGE"/>
    <property type="match status" value="1"/>
</dbReference>
<gene>
    <name evidence="3" type="ORF">MCOR33_010044</name>
</gene>
<dbReference type="Pfam" id="PF01454">
    <property type="entry name" value="MAGE"/>
    <property type="match status" value="1"/>
</dbReference>
<feature type="region of interest" description="Disordered" evidence="1">
    <location>
        <begin position="1"/>
        <end position="48"/>
    </location>
</feature>
<dbReference type="Gene3D" id="1.10.10.1210">
    <property type="entry name" value="MAGE homology domain, winged helix WH2 motif"/>
    <property type="match status" value="1"/>
</dbReference>
<proteinExistence type="predicted"/>
<dbReference type="PANTHER" id="PTHR11736">
    <property type="entry name" value="MELANOMA-ASSOCIATED ANTIGEN MAGE ANTIGEN"/>
    <property type="match status" value="1"/>
</dbReference>
<organism evidence="3 4">
    <name type="scientific">Pyricularia grisea</name>
    <name type="common">Crabgrass-specific blast fungus</name>
    <name type="synonym">Magnaporthe grisea</name>
    <dbReference type="NCBI Taxonomy" id="148305"/>
    <lineage>
        <taxon>Eukaryota</taxon>
        <taxon>Fungi</taxon>
        <taxon>Dikarya</taxon>
        <taxon>Ascomycota</taxon>
        <taxon>Pezizomycotina</taxon>
        <taxon>Sordariomycetes</taxon>
        <taxon>Sordariomycetidae</taxon>
        <taxon>Magnaporthales</taxon>
        <taxon>Pyriculariaceae</taxon>
        <taxon>Pyricularia</taxon>
    </lineage>
</organism>
<dbReference type="EMBL" id="JABSND010000308">
    <property type="protein sequence ID" value="KAI6292181.1"/>
    <property type="molecule type" value="Genomic_DNA"/>
</dbReference>
<feature type="domain" description="MAGE" evidence="2">
    <location>
        <begin position="51"/>
        <end position="147"/>
    </location>
</feature>
<evidence type="ECO:0000313" key="3">
    <source>
        <dbReference type="EMBL" id="KAI6292181.1"/>
    </source>
</evidence>
<evidence type="ECO:0000313" key="4">
    <source>
        <dbReference type="Proteomes" id="UP001059893"/>
    </source>
</evidence>
<dbReference type="PANTHER" id="PTHR11736:SF14">
    <property type="entry name" value="NSE3 HOMOLOG, SMC5-SMC6 COMPLEX COMPONENT"/>
    <property type="match status" value="1"/>
</dbReference>
<protein>
    <recommendedName>
        <fullName evidence="2">MAGE domain-containing protein</fullName>
    </recommendedName>
</protein>